<proteinExistence type="predicted"/>
<evidence type="ECO:0000313" key="2">
    <source>
        <dbReference type="Proteomes" id="UP001057474"/>
    </source>
</evidence>
<sequence>MNPSIFHSGRDALILALKNKNLAQSLAPKTLYRLALSGAPWIQSNALDVLFKQSTAEARAFQRFVLTSWIKHPENTLIPEDDKLKDYLPALAEPERLFMLVLMAKRKKLSYPIQDSYTISSWHFPWANQHQHKKLFTALSNEINLLAKDAMESNELQENRRIQYFGDMINFLYFKENTPFFSVITSALKHTPLLLTTCSLQNLYALVNLLSDEDKLTIIDELLSLPFLRDANLRSYKAYKKFDLSLLDNVLSLFLESISVEKRTLCFNKHAAYFLNNYAKSDRNWKPFSNQFLIAALPYLDKASINQLINNFLNYFKKDVKFSNKHAELGLNLMPYLDKPSLEFIASHYLCPGNLNRKQRHRAWAFLSVRVLPKCLALLDTWIKKKGFKDCLDKFFLDLSIPLPEHQKLAYLQQLYNSIREHREAIPLKKMEAYARLLSLWSQDHEESQKLVGEGLKKILFTLSETDEELLRPEARFICEAFCMATTPVTPLPLSLVELLKGYGLDMDEPSRPLLVLPSPHELLRTVYITERSILLNMLQAWDQLLYNYLQNEETAKEAIRPLLEWMDASNNYPQHLDQELLYTSQKACQIGLKLLSSCLLSYPEEQLHLMQQLLDAGLSFHTYPSKAYHRNYNEINQLYCLSWIAITRQDCMQPESKSWCVIL</sequence>
<keyword evidence="2" id="KW-1185">Reference proteome</keyword>
<reference evidence="1" key="1">
    <citation type="submission" date="2021-03" db="EMBL/GenBank/DDBJ databases">
        <title>Legionella lytica PCM 2298.</title>
        <authorList>
            <person name="Koper P."/>
        </authorList>
    </citation>
    <scope>NUCLEOTIDE SEQUENCE</scope>
    <source>
        <strain evidence="1">PCM 2298</strain>
    </source>
</reference>
<name>A0ABY4YAK6_9GAMM</name>
<organism evidence="1 2">
    <name type="scientific">Legionella lytica</name>
    <dbReference type="NCBI Taxonomy" id="96232"/>
    <lineage>
        <taxon>Bacteria</taxon>
        <taxon>Pseudomonadati</taxon>
        <taxon>Pseudomonadota</taxon>
        <taxon>Gammaproteobacteria</taxon>
        <taxon>Legionellales</taxon>
        <taxon>Legionellaceae</taxon>
        <taxon>Legionella</taxon>
    </lineage>
</organism>
<accession>A0ABY4YAK6</accession>
<gene>
    <name evidence="1" type="ORF">J2N86_05125</name>
</gene>
<dbReference type="Proteomes" id="UP001057474">
    <property type="component" value="Chromosome"/>
</dbReference>
<evidence type="ECO:0000313" key="1">
    <source>
        <dbReference type="EMBL" id="USQ14688.1"/>
    </source>
</evidence>
<dbReference type="RefSeq" id="WP_252581332.1">
    <property type="nucleotide sequence ID" value="NZ_CP071527.1"/>
</dbReference>
<dbReference type="EMBL" id="CP071527">
    <property type="protein sequence ID" value="USQ14688.1"/>
    <property type="molecule type" value="Genomic_DNA"/>
</dbReference>
<protein>
    <submittedName>
        <fullName evidence="1">Uncharacterized protein</fullName>
    </submittedName>
</protein>